<organism evidence="11 12">
    <name type="scientific">Arxiozyma heterogenica</name>
    <dbReference type="NCBI Taxonomy" id="278026"/>
    <lineage>
        <taxon>Eukaryota</taxon>
        <taxon>Fungi</taxon>
        <taxon>Dikarya</taxon>
        <taxon>Ascomycota</taxon>
        <taxon>Saccharomycotina</taxon>
        <taxon>Saccharomycetes</taxon>
        <taxon>Saccharomycetales</taxon>
        <taxon>Saccharomycetaceae</taxon>
        <taxon>Arxiozyma</taxon>
    </lineage>
</organism>
<dbReference type="PANTHER" id="PTHR10972">
    <property type="entry name" value="OXYSTEROL-BINDING PROTEIN-RELATED"/>
    <property type="match status" value="1"/>
</dbReference>
<evidence type="ECO:0000256" key="2">
    <source>
        <dbReference type="ARBA" id="ARBA00022448"/>
    </source>
</evidence>
<keyword evidence="3" id="KW-0597">Phosphoprotein</keyword>
<dbReference type="GO" id="GO:0006887">
    <property type="term" value="P:exocytosis"/>
    <property type="evidence" value="ECO:0007669"/>
    <property type="project" value="UniProtKB-ARBA"/>
</dbReference>
<proteinExistence type="inferred from homology"/>
<evidence type="ECO:0000256" key="5">
    <source>
        <dbReference type="ARBA" id="ARBA00023121"/>
    </source>
</evidence>
<dbReference type="Gene3D" id="3.30.70.3490">
    <property type="match status" value="1"/>
</dbReference>
<keyword evidence="2" id="KW-0813">Transport</keyword>
<dbReference type="Proteomes" id="UP001306508">
    <property type="component" value="Unassembled WGS sequence"/>
</dbReference>
<comment type="caution">
    <text evidence="11">The sequence shown here is derived from an EMBL/GenBank/DDBJ whole genome shotgun (WGS) entry which is preliminary data.</text>
</comment>
<feature type="repeat" description="ANK" evidence="6">
    <location>
        <begin position="200"/>
        <end position="232"/>
    </location>
</feature>
<dbReference type="PANTHER" id="PTHR10972:SF205">
    <property type="entry name" value="OXYSTEROL-BINDING PROTEIN 1"/>
    <property type="match status" value="1"/>
</dbReference>
<dbReference type="InterPro" id="IPR037239">
    <property type="entry name" value="OSBP_sf"/>
</dbReference>
<dbReference type="GO" id="GO:0030011">
    <property type="term" value="P:maintenance of cell polarity"/>
    <property type="evidence" value="ECO:0007669"/>
    <property type="project" value="TreeGrafter"/>
</dbReference>
<dbReference type="PROSITE" id="PS50003">
    <property type="entry name" value="PH_DOMAIN"/>
    <property type="match status" value="1"/>
</dbReference>
<dbReference type="SMART" id="SM00248">
    <property type="entry name" value="ANK"/>
    <property type="match status" value="2"/>
</dbReference>
<dbReference type="SMART" id="SM00233">
    <property type="entry name" value="PH"/>
    <property type="match status" value="1"/>
</dbReference>
<evidence type="ECO:0000313" key="11">
    <source>
        <dbReference type="EMBL" id="KAK5780878.1"/>
    </source>
</evidence>
<dbReference type="GO" id="GO:0120015">
    <property type="term" value="F:sterol transfer activity"/>
    <property type="evidence" value="ECO:0007669"/>
    <property type="project" value="UniProtKB-ARBA"/>
</dbReference>
<gene>
    <name evidence="11" type="ORF">RI543_002005</name>
</gene>
<evidence type="ECO:0000256" key="1">
    <source>
        <dbReference type="ARBA" id="ARBA00008842"/>
    </source>
</evidence>
<dbReference type="InterPro" id="IPR011993">
    <property type="entry name" value="PH-like_dom_sf"/>
</dbReference>
<dbReference type="GO" id="GO:0034727">
    <property type="term" value="P:piecemeal microautophagy of the nucleus"/>
    <property type="evidence" value="ECO:0007669"/>
    <property type="project" value="TreeGrafter"/>
</dbReference>
<dbReference type="GO" id="GO:0005829">
    <property type="term" value="C:cytosol"/>
    <property type="evidence" value="ECO:0007669"/>
    <property type="project" value="TreeGrafter"/>
</dbReference>
<dbReference type="InterPro" id="IPR001849">
    <property type="entry name" value="PH_domain"/>
</dbReference>
<dbReference type="InterPro" id="IPR000648">
    <property type="entry name" value="Oxysterol-bd"/>
</dbReference>
<protein>
    <recommendedName>
        <fullName evidence="10">PH domain-containing protein</fullName>
    </recommendedName>
</protein>
<dbReference type="InterPro" id="IPR036770">
    <property type="entry name" value="Ankyrin_rpt-contain_sf"/>
</dbReference>
<dbReference type="SUPFAM" id="SSF144000">
    <property type="entry name" value="Oxysterol-binding protein-like"/>
    <property type="match status" value="1"/>
</dbReference>
<dbReference type="PROSITE" id="PS50297">
    <property type="entry name" value="ANK_REP_REGION"/>
    <property type="match status" value="1"/>
</dbReference>
<evidence type="ECO:0000256" key="4">
    <source>
        <dbReference type="ARBA" id="ARBA00023055"/>
    </source>
</evidence>
<keyword evidence="5" id="KW-0446">Lipid-binding</keyword>
<dbReference type="Pfam" id="PF01237">
    <property type="entry name" value="Oxysterol_BP"/>
    <property type="match status" value="1"/>
</dbReference>
<dbReference type="Pfam" id="PF13857">
    <property type="entry name" value="Ank_5"/>
    <property type="match status" value="1"/>
</dbReference>
<evidence type="ECO:0000256" key="8">
    <source>
        <dbReference type="SAM" id="Coils"/>
    </source>
</evidence>
<dbReference type="Pfam" id="PF00169">
    <property type="entry name" value="PH"/>
    <property type="match status" value="1"/>
</dbReference>
<feature type="coiled-coil region" evidence="8">
    <location>
        <begin position="664"/>
        <end position="691"/>
    </location>
</feature>
<accession>A0AAN7WI53</accession>
<dbReference type="Gene3D" id="2.30.29.30">
    <property type="entry name" value="Pleckstrin-homology domain (PH domain)/Phosphotyrosine-binding domain (PTB)"/>
    <property type="match status" value="1"/>
</dbReference>
<feature type="repeat" description="ANK" evidence="6">
    <location>
        <begin position="99"/>
        <end position="122"/>
    </location>
</feature>
<dbReference type="GO" id="GO:0005635">
    <property type="term" value="C:nuclear envelope"/>
    <property type="evidence" value="ECO:0007669"/>
    <property type="project" value="TreeGrafter"/>
</dbReference>
<dbReference type="PROSITE" id="PS50088">
    <property type="entry name" value="ANK_REPEAT"/>
    <property type="match status" value="2"/>
</dbReference>
<dbReference type="InterPro" id="IPR002110">
    <property type="entry name" value="Ankyrin_rpt"/>
</dbReference>
<dbReference type="GO" id="GO:0005886">
    <property type="term" value="C:plasma membrane"/>
    <property type="evidence" value="ECO:0007669"/>
    <property type="project" value="TreeGrafter"/>
</dbReference>
<dbReference type="PROSITE" id="PS01013">
    <property type="entry name" value="OSBP"/>
    <property type="match status" value="1"/>
</dbReference>
<keyword evidence="6" id="KW-0040">ANK repeat</keyword>
<dbReference type="GO" id="GO:0006897">
    <property type="term" value="P:endocytosis"/>
    <property type="evidence" value="ECO:0007669"/>
    <property type="project" value="TreeGrafter"/>
</dbReference>
<feature type="domain" description="PH" evidence="10">
    <location>
        <begin position="278"/>
        <end position="378"/>
    </location>
</feature>
<evidence type="ECO:0000313" key="12">
    <source>
        <dbReference type="Proteomes" id="UP001306508"/>
    </source>
</evidence>
<evidence type="ECO:0000256" key="7">
    <source>
        <dbReference type="RuleBase" id="RU003844"/>
    </source>
</evidence>
<dbReference type="Gene3D" id="2.40.160.120">
    <property type="match status" value="1"/>
</dbReference>
<evidence type="ECO:0000256" key="9">
    <source>
        <dbReference type="SAM" id="MobiDB-lite"/>
    </source>
</evidence>
<keyword evidence="4" id="KW-0445">Lipid transport</keyword>
<evidence type="ECO:0000256" key="3">
    <source>
        <dbReference type="ARBA" id="ARBA00022553"/>
    </source>
</evidence>
<evidence type="ECO:0000259" key="10">
    <source>
        <dbReference type="PROSITE" id="PS50003"/>
    </source>
</evidence>
<sequence>MSDTNGADVADLSKPLLKLRLLETLRDGSFDELSKFIATRFVSKDNPIIQELASIILHLAVQVAPDKLVKNIVTQWVDNPKQSKNILGLPLDINQRDENGNTPLHLAVLQSRDNIIQFFLDNENINEMIMNKDGLLPIDLCKNLNVAEMMQNKRCAYMNNVMKQADTAFERKDFNTLEHIFAKPRNQEFMDINKLDPLDHGNSLLHKYLLKGDVETCKWLLNHGANPLLKNEEGVCALDIIKTKQKTNKNLDPALKTLLNDILKEEAVVNATLAIEKPPTQKGYLKKYAHMGKGYKLRYFVLSEDGKLSYYKDPASYAANKLPRGSLELDKCYLHMDSTEKLKFEVIGGSNNSAKWKLKGNQTMETNSWVMAIQSAIRYAKDKKTSQKSKGQHGLKIDTSTDSLQTPTMILNSYKSPTLQKSNTFDAQYARKQNIGRQSNLSPMHRKFTDIQASDSSDIKLSNKLTESGKNYVNQMIDSRLERSTSLSRKSSIVEVRSKSTGPMTPLGSPKFMTSTAGISYMSMDNLDMSNRSFVGSPITTTKTANGINTGYQEGVVGEGTDSELEGDEENMTAKYNRDEEYLKVEYGPYVEKLNMYQRTIALELSTINEIIDSTDFINNNDTALVTIKESLLRLSSNITEMNSLTLKRDEKLVSMLAKQRDMNNVWIQTMKDLEIELENKTERLATLGRGRRTLKRTLKKKIKEVKSQGNMNSEISLQSLAKVSSCDTLNQIARFITATKEEDEDSAGDEFYDAEELVDESSVQESHVDIIHKDEGDVLSYTNTNASMPEEGNTNSDGGDVSLTHENMANNVKSISESLEGTDGPIIMESSHKTSNSAQFDDIKKKVEVEKPVKEEKQEEVVENAVDQSLSEKIPEKKLFAVTTAQKNKQALILKEGSYLGYEDGPRKKLALDKDERPRVSLWAVLKSMIGKDMTRMTLPVVFNEPTNLLQRVAEDMECSYLLDQAATFKDSTLRLLYVSVFTASCYASTVGRIAKPFNPILGETFEYARPDKNYRFFSEQVSHHPPISATWTESPKWDFYGESAVDTNFNGRSFGVKHLGLWYIKLRPDNGDLQELYTYKKPDNTVIGILVGNPQLDNHGEVHITNHTTGEYCILNFKARGWRSSSAYEIKGEVFNKNKEKVWILGGHWNDSIYAKKVTDKSGEEFIINEKNNGKNGKNNKAVEERPNYTGDKFLVWKAYPRPDSPFNLTQFAITLNAPQPHLLPWLAPTDTRLRPDQRAMENGEYDKAADEKNRVEQKQRAARKYRQDNNIQYQPQWFTHEVHPVTKQQYWKFKGNYWSIRRDKQLADKGDIF</sequence>
<dbReference type="InterPro" id="IPR018494">
    <property type="entry name" value="Oxysterol-bd_CS"/>
</dbReference>
<dbReference type="Pfam" id="PF00023">
    <property type="entry name" value="Ank"/>
    <property type="match status" value="1"/>
</dbReference>
<reference evidence="12" key="1">
    <citation type="submission" date="2023-07" db="EMBL/GenBank/DDBJ databases">
        <title>A draft genome of Kazachstania heterogenica Y-27499.</title>
        <authorList>
            <person name="Donic C."/>
            <person name="Kralova J.S."/>
            <person name="Fidel L."/>
            <person name="Ben-Dor S."/>
            <person name="Jung S."/>
        </authorList>
    </citation>
    <scope>NUCLEOTIDE SEQUENCE [LARGE SCALE GENOMIC DNA]</scope>
    <source>
        <strain evidence="12">Y27499</strain>
    </source>
</reference>
<dbReference type="SUPFAM" id="SSF50729">
    <property type="entry name" value="PH domain-like"/>
    <property type="match status" value="1"/>
</dbReference>
<dbReference type="EMBL" id="JAWIZZ010000040">
    <property type="protein sequence ID" value="KAK5780878.1"/>
    <property type="molecule type" value="Genomic_DNA"/>
</dbReference>
<dbReference type="GO" id="GO:0097038">
    <property type="term" value="C:perinuclear endoplasmic reticulum"/>
    <property type="evidence" value="ECO:0007669"/>
    <property type="project" value="TreeGrafter"/>
</dbReference>
<keyword evidence="8" id="KW-0175">Coiled coil</keyword>
<evidence type="ECO:0000256" key="6">
    <source>
        <dbReference type="PROSITE-ProRule" id="PRU00023"/>
    </source>
</evidence>
<dbReference type="GO" id="GO:0032934">
    <property type="term" value="F:sterol binding"/>
    <property type="evidence" value="ECO:0007669"/>
    <property type="project" value="TreeGrafter"/>
</dbReference>
<dbReference type="FunFam" id="2.40.160.120:FF:000001">
    <property type="entry name" value="Oxysterol-binding protein"/>
    <property type="match status" value="1"/>
</dbReference>
<dbReference type="Gene3D" id="1.25.40.20">
    <property type="entry name" value="Ankyrin repeat-containing domain"/>
    <property type="match status" value="2"/>
</dbReference>
<name>A0AAN7WI53_9SACH</name>
<feature type="region of interest" description="Disordered" evidence="9">
    <location>
        <begin position="546"/>
        <end position="567"/>
    </location>
</feature>
<keyword evidence="12" id="KW-1185">Reference proteome</keyword>
<dbReference type="SUPFAM" id="SSF48403">
    <property type="entry name" value="Ankyrin repeat"/>
    <property type="match status" value="1"/>
</dbReference>
<comment type="similarity">
    <text evidence="1 7">Belongs to the OSBP family.</text>
</comment>